<dbReference type="EMBL" id="JAQQWL010000015">
    <property type="protein sequence ID" value="KAK8041562.1"/>
    <property type="molecule type" value="Genomic_DNA"/>
</dbReference>
<dbReference type="GeneID" id="92099041"/>
<evidence type="ECO:0000313" key="3">
    <source>
        <dbReference type="Proteomes" id="UP001480595"/>
    </source>
</evidence>
<name>A0ABR1T4Q0_9PEZI</name>
<feature type="region of interest" description="Disordered" evidence="1">
    <location>
        <begin position="341"/>
        <end position="363"/>
    </location>
</feature>
<reference evidence="2 3" key="1">
    <citation type="submission" date="2023-01" db="EMBL/GenBank/DDBJ databases">
        <title>Analysis of 21 Apiospora genomes using comparative genomics revels a genus with tremendous synthesis potential of carbohydrate active enzymes and secondary metabolites.</title>
        <authorList>
            <person name="Sorensen T."/>
        </authorList>
    </citation>
    <scope>NUCLEOTIDE SEQUENCE [LARGE SCALE GENOMIC DNA]</scope>
    <source>
        <strain evidence="2 3">CBS 135458</strain>
    </source>
</reference>
<sequence length="363" mass="39666">MQCSARSQSVPINLGSSNGGNITQGSSVSLTVYNQVACDLEPPTNPGQGKLSNFQLDTACKPENKFTMADAKDSKFSPSIVNVGFVFCPQTIDNLFVGIDTSGSGDITTAMGSFAPYPNVKYQIMPMAVFHVGAGTRFNVGDLVKAEMMANTMAVDFNMRGTNNVTLIHDSDMIFYFHPCVRRPHAHPRGEAPLLATTRPLSEAISVLPKDFNPDGPREPFCEQATDGGVSWHPVSQAAMADSMATSPLTVHSSDLADWAGAWWEHHFEEEEEDEDDEEAEEDEVHPWLMDQRAEILQARNAGGEPLPEDTKLVVQAGLASVIMSEERDWLRTRSVMYEQTNAASPPVWTEGPRGTKRGRADS</sequence>
<evidence type="ECO:0000313" key="2">
    <source>
        <dbReference type="EMBL" id="KAK8041562.1"/>
    </source>
</evidence>
<evidence type="ECO:0008006" key="4">
    <source>
        <dbReference type="Google" id="ProtNLM"/>
    </source>
</evidence>
<protein>
    <recommendedName>
        <fullName evidence="4">RNase H type-1 domain-containing protein</fullName>
    </recommendedName>
</protein>
<comment type="caution">
    <text evidence="2">The sequence shown here is derived from an EMBL/GenBank/DDBJ whole genome shotgun (WGS) entry which is preliminary data.</text>
</comment>
<organism evidence="2 3">
    <name type="scientific">Apiospora phragmitis</name>
    <dbReference type="NCBI Taxonomy" id="2905665"/>
    <lineage>
        <taxon>Eukaryota</taxon>
        <taxon>Fungi</taxon>
        <taxon>Dikarya</taxon>
        <taxon>Ascomycota</taxon>
        <taxon>Pezizomycotina</taxon>
        <taxon>Sordariomycetes</taxon>
        <taxon>Xylariomycetidae</taxon>
        <taxon>Amphisphaeriales</taxon>
        <taxon>Apiosporaceae</taxon>
        <taxon>Apiospora</taxon>
    </lineage>
</organism>
<keyword evidence="3" id="KW-1185">Reference proteome</keyword>
<evidence type="ECO:0000256" key="1">
    <source>
        <dbReference type="SAM" id="MobiDB-lite"/>
    </source>
</evidence>
<proteinExistence type="predicted"/>
<gene>
    <name evidence="2" type="ORF">PG994_014569</name>
</gene>
<accession>A0ABR1T4Q0</accession>
<dbReference type="Proteomes" id="UP001480595">
    <property type="component" value="Unassembled WGS sequence"/>
</dbReference>
<dbReference type="RefSeq" id="XP_066709107.1">
    <property type="nucleotide sequence ID" value="XM_066865978.1"/>
</dbReference>